<dbReference type="GO" id="GO:0008080">
    <property type="term" value="F:N-acetyltransferase activity"/>
    <property type="evidence" value="ECO:0007669"/>
    <property type="project" value="UniProtKB-ARBA"/>
</dbReference>
<feature type="region of interest" description="Disordered" evidence="3">
    <location>
        <begin position="1"/>
        <end position="40"/>
    </location>
</feature>
<feature type="compositionally biased region" description="Basic and acidic residues" evidence="3">
    <location>
        <begin position="1"/>
        <end position="24"/>
    </location>
</feature>
<dbReference type="SUPFAM" id="SSF55729">
    <property type="entry name" value="Acyl-CoA N-acyltransferases (Nat)"/>
    <property type="match status" value="1"/>
</dbReference>
<dbReference type="InterPro" id="IPR051635">
    <property type="entry name" value="SNAT-like"/>
</dbReference>
<evidence type="ECO:0000313" key="6">
    <source>
        <dbReference type="Proteomes" id="UP000310636"/>
    </source>
</evidence>
<gene>
    <name evidence="5" type="ORF">E6C55_11990</name>
</gene>
<dbReference type="Pfam" id="PF00583">
    <property type="entry name" value="Acetyltransf_1"/>
    <property type="match status" value="1"/>
</dbReference>
<proteinExistence type="predicted"/>
<dbReference type="AlphaFoldDB" id="A0A4S4BWM4"/>
<accession>A0A4S4BWM4</accession>
<name>A0A4S4BWM4_9BACL</name>
<protein>
    <submittedName>
        <fullName evidence="5">GNAT family N-acetyltransferase</fullName>
    </submittedName>
</protein>
<dbReference type="InterPro" id="IPR000182">
    <property type="entry name" value="GNAT_dom"/>
</dbReference>
<keyword evidence="2" id="KW-0012">Acyltransferase</keyword>
<dbReference type="EMBL" id="SSOB01000013">
    <property type="protein sequence ID" value="THF79595.1"/>
    <property type="molecule type" value="Genomic_DNA"/>
</dbReference>
<evidence type="ECO:0000256" key="1">
    <source>
        <dbReference type="ARBA" id="ARBA00022679"/>
    </source>
</evidence>
<reference evidence="5 6" key="1">
    <citation type="submission" date="2019-04" db="EMBL/GenBank/DDBJ databases">
        <title>Cohnella sp. nov. isolated from preserved vegetables.</title>
        <authorList>
            <person name="Lin S.-Y."/>
            <person name="Hung M.-H."/>
            <person name="Young C.-C."/>
        </authorList>
    </citation>
    <scope>NUCLEOTIDE SEQUENCE [LARGE SCALE GENOMIC DNA]</scope>
    <source>
        <strain evidence="5 6">CC-MHH1044</strain>
    </source>
</reference>
<dbReference type="PROSITE" id="PS51186">
    <property type="entry name" value="GNAT"/>
    <property type="match status" value="1"/>
</dbReference>
<dbReference type="PANTHER" id="PTHR10908">
    <property type="entry name" value="SEROTONIN N-ACETYLTRANSFERASE"/>
    <property type="match status" value="1"/>
</dbReference>
<dbReference type="PANTHER" id="PTHR10908:SF0">
    <property type="entry name" value="SEROTONIN N-ACETYLTRANSFERASE"/>
    <property type="match status" value="1"/>
</dbReference>
<feature type="domain" description="N-acetyltransferase" evidence="4">
    <location>
        <begin position="48"/>
        <end position="208"/>
    </location>
</feature>
<evidence type="ECO:0000256" key="3">
    <source>
        <dbReference type="SAM" id="MobiDB-lite"/>
    </source>
</evidence>
<sequence>MGAEGRADRAEGARPQADRRREGEIVLSRDTGSLGADNADNADTFNNAAIRPIPAERIAEAHELESLCYPADQAATLEAFRYRQATFPGFFLGAWEGDRLVGLVCGVRTDARDCADVGIKRSHGGRTDGRKLCILSVAAHPDRRGQGLATRLLDGVVSAAKAAGLAAVMLMSQRELVPWYEARGFRATGLVHAEHGGVRWHDMRLDFGA</sequence>
<evidence type="ECO:0000313" key="5">
    <source>
        <dbReference type="EMBL" id="THF79595.1"/>
    </source>
</evidence>
<evidence type="ECO:0000256" key="2">
    <source>
        <dbReference type="ARBA" id="ARBA00023315"/>
    </source>
</evidence>
<evidence type="ECO:0000259" key="4">
    <source>
        <dbReference type="PROSITE" id="PS51186"/>
    </source>
</evidence>
<keyword evidence="6" id="KW-1185">Reference proteome</keyword>
<keyword evidence="1 5" id="KW-0808">Transferase</keyword>
<comment type="caution">
    <text evidence="5">The sequence shown here is derived from an EMBL/GenBank/DDBJ whole genome shotgun (WGS) entry which is preliminary data.</text>
</comment>
<dbReference type="Gene3D" id="3.40.630.30">
    <property type="match status" value="1"/>
</dbReference>
<dbReference type="CDD" id="cd04301">
    <property type="entry name" value="NAT_SF"/>
    <property type="match status" value="1"/>
</dbReference>
<dbReference type="OrthoDB" id="9800962at2"/>
<dbReference type="Proteomes" id="UP000310636">
    <property type="component" value="Unassembled WGS sequence"/>
</dbReference>
<dbReference type="InterPro" id="IPR016181">
    <property type="entry name" value="Acyl_CoA_acyltransferase"/>
</dbReference>
<organism evidence="5 6">
    <name type="scientific">Cohnella fermenti</name>
    <dbReference type="NCBI Taxonomy" id="2565925"/>
    <lineage>
        <taxon>Bacteria</taxon>
        <taxon>Bacillati</taxon>
        <taxon>Bacillota</taxon>
        <taxon>Bacilli</taxon>
        <taxon>Bacillales</taxon>
        <taxon>Paenibacillaceae</taxon>
        <taxon>Cohnella</taxon>
    </lineage>
</organism>